<gene>
    <name evidence="2" type="ORF">GD597_10500</name>
</gene>
<dbReference type="Proteomes" id="UP000598971">
    <property type="component" value="Unassembled WGS sequence"/>
</dbReference>
<reference evidence="2" key="1">
    <citation type="submission" date="2019-10" db="EMBL/GenBank/DDBJ databases">
        <title>Draft genome sequence of Panacibacter sp. KCS-6.</title>
        <authorList>
            <person name="Yim K.J."/>
        </authorList>
    </citation>
    <scope>NUCLEOTIDE SEQUENCE</scope>
    <source>
        <strain evidence="2">KCS-6</strain>
    </source>
</reference>
<organism evidence="2 3">
    <name type="scientific">Limnovirga soli</name>
    <dbReference type="NCBI Taxonomy" id="2656915"/>
    <lineage>
        <taxon>Bacteria</taxon>
        <taxon>Pseudomonadati</taxon>
        <taxon>Bacteroidota</taxon>
        <taxon>Chitinophagia</taxon>
        <taxon>Chitinophagales</taxon>
        <taxon>Chitinophagaceae</taxon>
        <taxon>Limnovirga</taxon>
    </lineage>
</organism>
<feature type="domain" description="NrS-1 polymerase-like helicase" evidence="1">
    <location>
        <begin position="486"/>
        <end position="586"/>
    </location>
</feature>
<sequence>MQEQNYYTQRLEKLGITDEDNQVMLLRYDAEEQKNILKPEPVFRKHDKGIEILVYTIDRECITIEKDGSRWKKNWSIVRLEKPITKENGDSIKYLMPKGKGSFPFFPPQLVDKYDARTPIKTLFITEGFFKAFKGAMHGLDIVGLPSITHLKNKEKNELHDDIKKLIHMCSVQRVVWLTDGDCFDLSSKVQDVKAEVDLYSRPRNFYNSIATFKDLLDDYEGDKWFMHIDCDAIKEEYKEISRSEIKGLDDVLCSFPDKVTEIVDDIQNVSKPGFWFKKFNITLGPSKVLKEFRFSNITEFFLWHVERGEISKDREFIFNGTRYRYDEEKSECKIMVPGDAKDYFRVGTQYFKFVNIPNKYKQIERQFHAWDKGTIKDDHGPNFQKHIPKYQAFCNVPDHVNFQQAINGCFNVYNPLDFYPQEEPATQEDCPSIIAFMHHIFGSNTIHFTHPETKQKQEISMMDMALDYVQLLYQQPAEKLPILCLVSKENNTGKSTFGKFLKQLLGGNCAVVGNQDLAGDFNKHWSTKAVVICDETKIDKQTVIEKVKSLSTADKIMMNSKGKDHVEIDCFIKFIFITNNEESFMFMHEEDIRYWVIKVPTIKRENPGLLDNMIEEIPAFLSFLNQRKLITDRLNRMWFHPSLLKTDALKKVIAYSQPQVQKEIVANIREMFYDFGVDQILLTRKDIHQNFFKNKYEASYIERILKDNLKIDQYHKLDFTQKDMFDNPKKIYVSTRYSYPAWMSKAEGKDVERVEINGHGRPYIFLRSQFINPEEEIPKTPEQEMLNSTISSVDGAYKDPHYIAPISSSEIPFN</sequence>
<dbReference type="Gene3D" id="3.40.50.300">
    <property type="entry name" value="P-loop containing nucleotide triphosphate hydrolases"/>
    <property type="match status" value="1"/>
</dbReference>
<accession>A0A8J8FGD7</accession>
<evidence type="ECO:0000313" key="2">
    <source>
        <dbReference type="EMBL" id="NNV55889.1"/>
    </source>
</evidence>
<comment type="caution">
    <text evidence="2">The sequence shown here is derived from an EMBL/GenBank/DDBJ whole genome shotgun (WGS) entry which is preliminary data.</text>
</comment>
<keyword evidence="3" id="KW-1185">Reference proteome</keyword>
<dbReference type="InterPro" id="IPR027417">
    <property type="entry name" value="P-loop_NTPase"/>
</dbReference>
<protein>
    <recommendedName>
        <fullName evidence="1">NrS-1 polymerase-like helicase domain-containing protein</fullName>
    </recommendedName>
</protein>
<dbReference type="AlphaFoldDB" id="A0A8J8FGD7"/>
<name>A0A8J8FGD7_9BACT</name>
<dbReference type="Pfam" id="PF19263">
    <property type="entry name" value="DUF5906"/>
    <property type="match status" value="1"/>
</dbReference>
<evidence type="ECO:0000313" key="3">
    <source>
        <dbReference type="Proteomes" id="UP000598971"/>
    </source>
</evidence>
<dbReference type="RefSeq" id="WP_171607818.1">
    <property type="nucleotide sequence ID" value="NZ_WHPF01000006.1"/>
</dbReference>
<dbReference type="SUPFAM" id="SSF52540">
    <property type="entry name" value="P-loop containing nucleoside triphosphate hydrolases"/>
    <property type="match status" value="1"/>
</dbReference>
<proteinExistence type="predicted"/>
<dbReference type="InterPro" id="IPR045455">
    <property type="entry name" value="NrS-1_pol-like_helicase"/>
</dbReference>
<evidence type="ECO:0000259" key="1">
    <source>
        <dbReference type="Pfam" id="PF19263"/>
    </source>
</evidence>
<dbReference type="EMBL" id="WHPF01000006">
    <property type="protein sequence ID" value="NNV55889.1"/>
    <property type="molecule type" value="Genomic_DNA"/>
</dbReference>